<evidence type="ECO:0000256" key="1">
    <source>
        <dbReference type="SAM" id="SignalP"/>
    </source>
</evidence>
<evidence type="ECO:0008006" key="4">
    <source>
        <dbReference type="Google" id="ProtNLM"/>
    </source>
</evidence>
<accession>A0A1M5NTL8</accession>
<keyword evidence="3" id="KW-1185">Reference proteome</keyword>
<proteinExistence type="predicted"/>
<dbReference type="Proteomes" id="UP000184268">
    <property type="component" value="Unassembled WGS sequence"/>
</dbReference>
<sequence>MRLPHFLVLMLFLASGSVMAAPYQCHQLIEDLANESPEQMRSTLGMLYENEVEPLQWELYDTAFIEEANRNQVKESVVRMAAACNQPVNANRSVSEVMHRAQLVAWNH</sequence>
<dbReference type="EMBL" id="FQXG01000001">
    <property type="protein sequence ID" value="SHG92785.1"/>
    <property type="molecule type" value="Genomic_DNA"/>
</dbReference>
<feature type="signal peptide" evidence="1">
    <location>
        <begin position="1"/>
        <end position="20"/>
    </location>
</feature>
<keyword evidence="1" id="KW-0732">Signal</keyword>
<protein>
    <recommendedName>
        <fullName evidence="4">HdeA/HdeB family protein</fullName>
    </recommendedName>
</protein>
<dbReference type="AlphaFoldDB" id="A0A1M5NTL8"/>
<gene>
    <name evidence="2" type="ORF">SAMN02745129_1172</name>
</gene>
<name>A0A1M5NTL8_9GAMM</name>
<reference evidence="2 3" key="1">
    <citation type="submission" date="2016-11" db="EMBL/GenBank/DDBJ databases">
        <authorList>
            <person name="Jaros S."/>
            <person name="Januszkiewicz K."/>
            <person name="Wedrychowicz H."/>
        </authorList>
    </citation>
    <scope>NUCLEOTIDE SEQUENCE [LARGE SCALE GENOMIC DNA]</scope>
    <source>
        <strain evidence="2 3">DSM 16917</strain>
    </source>
</reference>
<dbReference type="RefSeq" id="WP_067658346.1">
    <property type="nucleotide sequence ID" value="NZ_FQXG01000001.1"/>
</dbReference>
<organism evidence="2 3">
    <name type="scientific">Ferrimonas marina</name>
    <dbReference type="NCBI Taxonomy" id="299255"/>
    <lineage>
        <taxon>Bacteria</taxon>
        <taxon>Pseudomonadati</taxon>
        <taxon>Pseudomonadota</taxon>
        <taxon>Gammaproteobacteria</taxon>
        <taxon>Alteromonadales</taxon>
        <taxon>Ferrimonadaceae</taxon>
        <taxon>Ferrimonas</taxon>
    </lineage>
</organism>
<feature type="chain" id="PRO_5009912691" description="HdeA/HdeB family protein" evidence="1">
    <location>
        <begin position="21"/>
        <end position="108"/>
    </location>
</feature>
<evidence type="ECO:0000313" key="3">
    <source>
        <dbReference type="Proteomes" id="UP000184268"/>
    </source>
</evidence>
<evidence type="ECO:0000313" key="2">
    <source>
        <dbReference type="EMBL" id="SHG92785.1"/>
    </source>
</evidence>